<protein>
    <submittedName>
        <fullName evidence="3">IS110 family transposase</fullName>
    </submittedName>
</protein>
<feature type="domain" description="Transposase IS110-like N-terminal" evidence="1">
    <location>
        <begin position="8"/>
        <end position="121"/>
    </location>
</feature>
<dbReference type="InterPro" id="IPR002525">
    <property type="entry name" value="Transp_IS110-like_N"/>
</dbReference>
<dbReference type="NCBIfam" id="NF033542">
    <property type="entry name" value="transpos_IS110"/>
    <property type="match status" value="1"/>
</dbReference>
<dbReference type="EMBL" id="JAEACQ010000114">
    <property type="protein sequence ID" value="MBL7625871.1"/>
    <property type="molecule type" value="Genomic_DNA"/>
</dbReference>
<feature type="non-terminal residue" evidence="3">
    <location>
        <position position="1"/>
    </location>
</feature>
<dbReference type="InterPro" id="IPR047650">
    <property type="entry name" value="Transpos_IS110"/>
</dbReference>
<comment type="caution">
    <text evidence="3">The sequence shown here is derived from an EMBL/GenBank/DDBJ whole genome shotgun (WGS) entry which is preliminary data.</text>
</comment>
<keyword evidence="4" id="KW-1185">Reference proteome</keyword>
<evidence type="ECO:0000313" key="4">
    <source>
        <dbReference type="Proteomes" id="UP000604475"/>
    </source>
</evidence>
<evidence type="ECO:0000313" key="3">
    <source>
        <dbReference type="EMBL" id="MBL7625871.1"/>
    </source>
</evidence>
<organism evidence="3 4">
    <name type="scientific">Frankia nepalensis</name>
    <dbReference type="NCBI Taxonomy" id="1836974"/>
    <lineage>
        <taxon>Bacteria</taxon>
        <taxon>Bacillati</taxon>
        <taxon>Actinomycetota</taxon>
        <taxon>Actinomycetes</taxon>
        <taxon>Frankiales</taxon>
        <taxon>Frankiaceae</taxon>
        <taxon>Frankia</taxon>
    </lineage>
</organism>
<dbReference type="Pfam" id="PF02371">
    <property type="entry name" value="Transposase_20"/>
    <property type="match status" value="1"/>
</dbReference>
<dbReference type="AlphaFoldDB" id="A0A937RGZ9"/>
<dbReference type="PANTHER" id="PTHR33055:SF3">
    <property type="entry name" value="PUTATIVE TRANSPOSASE FOR IS117-RELATED"/>
    <property type="match status" value="1"/>
</dbReference>
<reference evidence="3" key="1">
    <citation type="submission" date="2020-12" db="EMBL/GenBank/DDBJ databases">
        <title>Genomic characterization of non-nitrogen-fixing Frankia strains.</title>
        <authorList>
            <person name="Carlos-Shanley C."/>
            <person name="Guerra T."/>
            <person name="Hahn D."/>
        </authorList>
    </citation>
    <scope>NUCLEOTIDE SEQUENCE</scope>
    <source>
        <strain evidence="3">CN6</strain>
    </source>
</reference>
<dbReference type="GO" id="GO:0004803">
    <property type="term" value="F:transposase activity"/>
    <property type="evidence" value="ECO:0007669"/>
    <property type="project" value="InterPro"/>
</dbReference>
<dbReference type="RefSeq" id="WP_203008560.1">
    <property type="nucleotide sequence ID" value="NZ_JADWYU010000011.1"/>
</dbReference>
<proteinExistence type="predicted"/>
<dbReference type="InterPro" id="IPR003346">
    <property type="entry name" value="Transposase_20"/>
</dbReference>
<dbReference type="Pfam" id="PF01548">
    <property type="entry name" value="DEDD_Tnp_IS110"/>
    <property type="match status" value="1"/>
</dbReference>
<accession>A0A937RGZ9</accession>
<dbReference type="GO" id="GO:0006313">
    <property type="term" value="P:DNA transposition"/>
    <property type="evidence" value="ECO:0007669"/>
    <property type="project" value="InterPro"/>
</dbReference>
<gene>
    <name evidence="3" type="ORF">I7412_01480</name>
</gene>
<name>A0A937RGZ9_9ACTN</name>
<evidence type="ECO:0000259" key="1">
    <source>
        <dbReference type="Pfam" id="PF01548"/>
    </source>
</evidence>
<dbReference type="GO" id="GO:0003677">
    <property type="term" value="F:DNA binding"/>
    <property type="evidence" value="ECO:0007669"/>
    <property type="project" value="InterPro"/>
</dbReference>
<dbReference type="Proteomes" id="UP000604475">
    <property type="component" value="Unassembled WGS sequence"/>
</dbReference>
<evidence type="ECO:0000259" key="2">
    <source>
        <dbReference type="Pfam" id="PF02371"/>
    </source>
</evidence>
<feature type="domain" description="Transposase IS116/IS110/IS902 C-terminal" evidence="2">
    <location>
        <begin position="231"/>
        <end position="314"/>
    </location>
</feature>
<sequence length="365" mass="39447">LVGAHLPEDADPGQVVIGIETDRGPWVSALVAAGYQVIAVNPLQAARYRERYSTSGAKSDAGDAHALADMVRTDRHQLRSVAGDSELAEAVKVTARAHQTLVWDRTRQAQRLRSALLESFPAAVAVFDDLAAPDTLELLAKAPSAQAARRLTVAQISAVLKRARRRDIAEKSRKIRAAFQAGQLPVSSVIAGAYAAVVRAQVGLIGTLNAEIDRLAEQVDAHFGQHPDAEIYRSQPGLGPVLAARVLAEFGDDPHRYTDAKARKNYAGTSPITRASGKKKIALARYARNRRLADALHRQAFCALRASPGARAYYDTLRARGTSHHAALRQLANRLVGILHGCLKTHTTYSEATAWPQYVTEQIAA</sequence>
<dbReference type="PANTHER" id="PTHR33055">
    <property type="entry name" value="TRANSPOSASE FOR INSERTION SEQUENCE ELEMENT IS1111A"/>
    <property type="match status" value="1"/>
</dbReference>